<dbReference type="AlphaFoldDB" id="A0A8J2PEY5"/>
<dbReference type="EMBL" id="CAJVCH010504661">
    <property type="protein sequence ID" value="CAG7821247.1"/>
    <property type="molecule type" value="Genomic_DNA"/>
</dbReference>
<evidence type="ECO:0000256" key="1">
    <source>
        <dbReference type="SAM" id="Phobius"/>
    </source>
</evidence>
<dbReference type="Proteomes" id="UP000708208">
    <property type="component" value="Unassembled WGS sequence"/>
</dbReference>
<feature type="transmembrane region" description="Helical" evidence="1">
    <location>
        <begin position="17"/>
        <end position="35"/>
    </location>
</feature>
<keyword evidence="1" id="KW-0812">Transmembrane</keyword>
<proteinExistence type="predicted"/>
<organism evidence="2 3">
    <name type="scientific">Allacma fusca</name>
    <dbReference type="NCBI Taxonomy" id="39272"/>
    <lineage>
        <taxon>Eukaryota</taxon>
        <taxon>Metazoa</taxon>
        <taxon>Ecdysozoa</taxon>
        <taxon>Arthropoda</taxon>
        <taxon>Hexapoda</taxon>
        <taxon>Collembola</taxon>
        <taxon>Symphypleona</taxon>
        <taxon>Sminthuridae</taxon>
        <taxon>Allacma</taxon>
    </lineage>
</organism>
<protein>
    <submittedName>
        <fullName evidence="2">Uncharacterized protein</fullName>
    </submittedName>
</protein>
<accession>A0A8J2PEY5</accession>
<keyword evidence="1" id="KW-1133">Transmembrane helix</keyword>
<sequence>MVEKQICCCGSSVWTKVIAWFQIIFAVFSIIGYSVSTVKTVALLANADNAKGPDPKTKLTPEEIAALKTELTVAIG</sequence>
<gene>
    <name evidence="2" type="ORF">AFUS01_LOCUS31596</name>
</gene>
<name>A0A8J2PEY5_9HEXA</name>
<evidence type="ECO:0000313" key="2">
    <source>
        <dbReference type="EMBL" id="CAG7821247.1"/>
    </source>
</evidence>
<evidence type="ECO:0000313" key="3">
    <source>
        <dbReference type="Proteomes" id="UP000708208"/>
    </source>
</evidence>
<keyword evidence="1" id="KW-0472">Membrane</keyword>
<keyword evidence="3" id="KW-1185">Reference proteome</keyword>
<reference evidence="2" key="1">
    <citation type="submission" date="2021-06" db="EMBL/GenBank/DDBJ databases">
        <authorList>
            <person name="Hodson N. C."/>
            <person name="Mongue J. A."/>
            <person name="Jaron S. K."/>
        </authorList>
    </citation>
    <scope>NUCLEOTIDE SEQUENCE</scope>
</reference>
<comment type="caution">
    <text evidence="2">The sequence shown here is derived from an EMBL/GenBank/DDBJ whole genome shotgun (WGS) entry which is preliminary data.</text>
</comment>
<feature type="non-terminal residue" evidence="2">
    <location>
        <position position="1"/>
    </location>
</feature>